<evidence type="ECO:0000313" key="4">
    <source>
        <dbReference type="Proteomes" id="UP001289615"/>
    </source>
</evidence>
<evidence type="ECO:0000313" key="3">
    <source>
        <dbReference type="Proteomes" id="UP001219585"/>
    </source>
</evidence>
<dbReference type="Proteomes" id="UP001219585">
    <property type="component" value="Chromosome"/>
</dbReference>
<protein>
    <submittedName>
        <fullName evidence="2">Uncharacterized protein</fullName>
    </submittedName>
</protein>
<accession>A0AAJ5RGX2</accession>
<organism evidence="2 3">
    <name type="scientific">Lysinibacillus irui</name>
    <dbReference type="NCBI Taxonomy" id="2998077"/>
    <lineage>
        <taxon>Bacteria</taxon>
        <taxon>Bacillati</taxon>
        <taxon>Bacillota</taxon>
        <taxon>Bacilli</taxon>
        <taxon>Bacillales</taxon>
        <taxon>Bacillaceae</taxon>
        <taxon>Lysinibacillus</taxon>
    </lineage>
</organism>
<gene>
    <name evidence="2" type="ORF">OU989_12360</name>
    <name evidence="1" type="ORF">U6C28_03835</name>
</gene>
<dbReference type="RefSeq" id="WP_274793341.1">
    <property type="nucleotide sequence ID" value="NZ_CP113527.1"/>
</dbReference>
<dbReference type="EMBL" id="JAXUIA010000002">
    <property type="protein sequence ID" value="MEA0975420.1"/>
    <property type="molecule type" value="Genomic_DNA"/>
</dbReference>
<dbReference type="AlphaFoldDB" id="A0AAJ5RGX2"/>
<keyword evidence="4" id="KW-1185">Reference proteome</keyword>
<evidence type="ECO:0000313" key="2">
    <source>
        <dbReference type="EMBL" id="WDV05108.1"/>
    </source>
</evidence>
<proteinExistence type="predicted"/>
<evidence type="ECO:0000313" key="1">
    <source>
        <dbReference type="EMBL" id="MEA0975420.1"/>
    </source>
</evidence>
<reference evidence="2" key="1">
    <citation type="submission" date="2022-11" db="EMBL/GenBank/DDBJ databases">
        <title>Lysinibacillus irui.</title>
        <authorList>
            <person name="Akintayo S.O."/>
        </authorList>
    </citation>
    <scope>NUCLEOTIDE SEQUENCE</scope>
    <source>
        <strain evidence="2">IRB4-01</strain>
    </source>
</reference>
<dbReference type="KEGG" id="liu:OU989_12360"/>
<dbReference type="EMBL" id="CP113527">
    <property type="protein sequence ID" value="WDV05108.1"/>
    <property type="molecule type" value="Genomic_DNA"/>
</dbReference>
<name>A0AAJ5RGX2_9BACI</name>
<sequence length="54" mass="6357">MGKPVDYNLFPGYQKTHNSRLDELKEEFIEEQEKAKIDGHILEFEKTSSEELSQ</sequence>
<reference evidence="1 4" key="2">
    <citation type="submission" date="2023-12" db="EMBL/GenBank/DDBJ databases">
        <title>Genome comparison identifies genes involved in endophytic behavior of Lysinibacillus irui and provides insights into its role as a plant-growth promoting bacterium.</title>
        <authorList>
            <person name="Hilario S."/>
            <person name="Matos I."/>
            <person name="Goncalves M.F.M."/>
            <person name="Pardo C.A."/>
            <person name="Santos M.J."/>
        </authorList>
    </citation>
    <scope>NUCLEOTIDE SEQUENCE [LARGE SCALE GENOMIC DNA]</scope>
    <source>
        <strain evidence="1 4">B3</strain>
    </source>
</reference>
<dbReference type="Proteomes" id="UP001289615">
    <property type="component" value="Unassembled WGS sequence"/>
</dbReference>